<comment type="caution">
    <text evidence="1">The sequence shown here is derived from an EMBL/GenBank/DDBJ whole genome shotgun (WGS) entry which is preliminary data.</text>
</comment>
<dbReference type="EMBL" id="JAODWD010000002">
    <property type="protein sequence ID" value="MCT7658374.1"/>
    <property type="molecule type" value="Genomic_DNA"/>
</dbReference>
<accession>A0ABT2M9U6</accession>
<dbReference type="Proteomes" id="UP001206639">
    <property type="component" value="Unassembled WGS sequence"/>
</dbReference>
<proteinExistence type="predicted"/>
<gene>
    <name evidence="1" type="ORF">N4S67_08065</name>
</gene>
<protein>
    <submittedName>
        <fullName evidence="1">Glycosyltransferase</fullName>
    </submittedName>
</protein>
<keyword evidence="2" id="KW-1185">Reference proteome</keyword>
<sequence length="340" mass="36524">MTAIAPAPLFDHLRRLTNSRGTFEHACFAEPRPEHGFCTDDMARVLVVTTREPDPERTLNGLAGTALRFLDEAQALTGPCRNRMDSVGRWLDEPDVLDAWGRCLWALGTAAAQSGVAHVRRSAVMQFDRGAQARSVWPRAMAFAALGAAELLTVQPDNRAARLLIIDYSAGVAMPNGDLAWPWPEPRLTYANAVLPEAMIAAGVTLEDASLQQRGLDLLGWLLDNELTNGRFSVTPVGGSGPGDPRPAFDQQPIEVSSLADACARAATVDKGVVWLDGIRAAAAWFQGDNDAGQLMWDPETGAGFDGLHADGVNRNQGAESTLAVLSTLQQAQRFSIVSQ</sequence>
<evidence type="ECO:0000313" key="1">
    <source>
        <dbReference type="EMBL" id="MCT7658374.1"/>
    </source>
</evidence>
<dbReference type="RefSeq" id="WP_260992431.1">
    <property type="nucleotide sequence ID" value="NZ_JAODWD010000002.1"/>
</dbReference>
<evidence type="ECO:0000313" key="2">
    <source>
        <dbReference type="Proteomes" id="UP001206639"/>
    </source>
</evidence>
<reference evidence="2" key="1">
    <citation type="submission" date="2023-07" db="EMBL/GenBank/DDBJ databases">
        <authorList>
            <person name="Deng Y."/>
            <person name="Zhang Y.-Q."/>
        </authorList>
    </citation>
    <scope>NUCLEOTIDE SEQUENCE [LARGE SCALE GENOMIC DNA]</scope>
    <source>
        <strain evidence="2">CPCC 205710</strain>
    </source>
</reference>
<organism evidence="1 2">
    <name type="scientific">Mycobacterium deserti</name>
    <dbReference type="NCBI Taxonomy" id="2978347"/>
    <lineage>
        <taxon>Bacteria</taxon>
        <taxon>Bacillati</taxon>
        <taxon>Actinomycetota</taxon>
        <taxon>Actinomycetes</taxon>
        <taxon>Mycobacteriales</taxon>
        <taxon>Mycobacteriaceae</taxon>
        <taxon>Mycobacterium</taxon>
    </lineage>
</organism>
<name>A0ABT2M9U6_9MYCO</name>